<protein>
    <submittedName>
        <fullName evidence="1">Uncharacterized protein</fullName>
    </submittedName>
</protein>
<reference evidence="1 2" key="1">
    <citation type="submission" date="2019-06" db="EMBL/GenBank/DDBJ databases">
        <title>Genomics analysis of Aphanomyces spp. identifies a new class of oomycete effector associated with host adaptation.</title>
        <authorList>
            <person name="Gaulin E."/>
        </authorList>
    </citation>
    <scope>NUCLEOTIDE SEQUENCE [LARGE SCALE GENOMIC DNA]</scope>
    <source>
        <strain evidence="1 2">E</strain>
    </source>
</reference>
<dbReference type="Proteomes" id="UP000469452">
    <property type="component" value="Unassembled WGS sequence"/>
</dbReference>
<evidence type="ECO:0000313" key="1">
    <source>
        <dbReference type="EMBL" id="KAF0754141.1"/>
    </source>
</evidence>
<proteinExistence type="predicted"/>
<sequence length="184" mass="20458">MIHMTFPFLRILADADAFVEINTIVGPLAAVDSSYRRRSHQAPSKDDDTKNNRRLDDAWLAQLLVTTLLQVATDQSEEKVKSQAMAILRRLLVVQMSGVKSSQKERVAMMLLPVVPNMLALTRRFDGDDSAVSSSQSSLSDSLKRDALLCIIATLQHVPDRQLKGYNSVVCHVHTVSWGKTIVN</sequence>
<comment type="caution">
    <text evidence="1">The sequence shown here is derived from an EMBL/GenBank/DDBJ whole genome shotgun (WGS) entry which is preliminary data.</text>
</comment>
<gene>
    <name evidence="1" type="ORF">AaE_005447</name>
</gene>
<name>A0A6A5AP05_APHAT</name>
<organism evidence="1 2">
    <name type="scientific">Aphanomyces astaci</name>
    <name type="common">Crayfish plague agent</name>
    <dbReference type="NCBI Taxonomy" id="112090"/>
    <lineage>
        <taxon>Eukaryota</taxon>
        <taxon>Sar</taxon>
        <taxon>Stramenopiles</taxon>
        <taxon>Oomycota</taxon>
        <taxon>Saprolegniomycetes</taxon>
        <taxon>Saprolegniales</taxon>
        <taxon>Verrucalvaceae</taxon>
        <taxon>Aphanomyces</taxon>
    </lineage>
</organism>
<accession>A0A6A5AP05</accession>
<dbReference type="AlphaFoldDB" id="A0A6A5AP05"/>
<dbReference type="EMBL" id="VJMI01010958">
    <property type="protein sequence ID" value="KAF0754141.1"/>
    <property type="molecule type" value="Genomic_DNA"/>
</dbReference>
<evidence type="ECO:0000313" key="2">
    <source>
        <dbReference type="Proteomes" id="UP000469452"/>
    </source>
</evidence>